<dbReference type="STRING" id="1111738.GCA_000427905_02435"/>
<evidence type="ECO:0000313" key="3">
    <source>
        <dbReference type="EMBL" id="PZM96186.1"/>
    </source>
</evidence>
<protein>
    <recommendedName>
        <fullName evidence="2">FtsX extracellular domain-containing protein</fullName>
    </recommendedName>
</protein>
<keyword evidence="1" id="KW-0732">Signal</keyword>
<feature type="signal peptide" evidence="1">
    <location>
        <begin position="1"/>
        <end position="35"/>
    </location>
</feature>
<gene>
    <name evidence="3" type="ORF">DIU77_11220</name>
</gene>
<sequence>MRVSIKGLLCTAAVLVAASVTLTGCALFSSEPVSATCANGVSLYFADDKSMRTAAQRLREDDRVGDVRTETQEQMLRRLVRSFPELADGMRDQTSSEAPAVAAVHVAAVDAPKGELASVLGDEFADALAVEPVTCVKGDERTAAILSLSQSVNCRNSVLVYFGTDAAMTAAASALRNDHRATSVVETTREEAFRRAKEQFADQPELVASLQPDDMSPFVEVTAANSVDARQLAAELQAKLPDVEDARVGMCIALPHPVAGP</sequence>
<dbReference type="PROSITE" id="PS51257">
    <property type="entry name" value="PROKAR_LIPOPROTEIN"/>
    <property type="match status" value="1"/>
</dbReference>
<dbReference type="Gene3D" id="3.30.70.3040">
    <property type="match status" value="1"/>
</dbReference>
<evidence type="ECO:0000256" key="1">
    <source>
        <dbReference type="SAM" id="SignalP"/>
    </source>
</evidence>
<accession>A0A2W4LKK4</accession>
<dbReference type="EMBL" id="QGUI01000410">
    <property type="protein sequence ID" value="PZM96186.1"/>
    <property type="molecule type" value="Genomic_DNA"/>
</dbReference>
<feature type="chain" id="PRO_5016141373" description="FtsX extracellular domain-containing protein" evidence="1">
    <location>
        <begin position="36"/>
        <end position="261"/>
    </location>
</feature>
<evidence type="ECO:0000259" key="2">
    <source>
        <dbReference type="Pfam" id="PF18075"/>
    </source>
</evidence>
<comment type="caution">
    <text evidence="3">The sequence shown here is derived from an EMBL/GenBank/DDBJ whole genome shotgun (WGS) entry which is preliminary data.</text>
</comment>
<dbReference type="InterPro" id="IPR040690">
    <property type="entry name" value="FtsX_ECD"/>
</dbReference>
<dbReference type="AlphaFoldDB" id="A0A2W4LKK4"/>
<organism evidence="3">
    <name type="scientific">Thermocrispum agreste</name>
    <dbReference type="NCBI Taxonomy" id="37925"/>
    <lineage>
        <taxon>Bacteria</taxon>
        <taxon>Bacillati</taxon>
        <taxon>Actinomycetota</taxon>
        <taxon>Actinomycetes</taxon>
        <taxon>Pseudonocardiales</taxon>
        <taxon>Pseudonocardiaceae</taxon>
        <taxon>Thermocrispum</taxon>
    </lineage>
</organism>
<name>A0A2W4LKK4_9PSEU</name>
<reference evidence="3" key="1">
    <citation type="submission" date="2018-05" db="EMBL/GenBank/DDBJ databases">
        <authorList>
            <person name="Lanie J.A."/>
            <person name="Ng W.-L."/>
            <person name="Kazmierczak K.M."/>
            <person name="Andrzejewski T.M."/>
            <person name="Davidsen T.M."/>
            <person name="Wayne K.J."/>
            <person name="Tettelin H."/>
            <person name="Glass J.I."/>
            <person name="Rusch D."/>
            <person name="Podicherti R."/>
            <person name="Tsui H.-C.T."/>
            <person name="Winkler M.E."/>
        </authorList>
    </citation>
    <scope>NUCLEOTIDE SEQUENCE</scope>
    <source>
        <strain evidence="3">ZC4RG45</strain>
    </source>
</reference>
<dbReference type="Pfam" id="PF18075">
    <property type="entry name" value="FtsX_ECD"/>
    <property type="match status" value="1"/>
</dbReference>
<proteinExistence type="predicted"/>
<feature type="domain" description="FtsX extracellular" evidence="2">
    <location>
        <begin position="164"/>
        <end position="243"/>
    </location>
</feature>